<accession>A0A2K1L2H8</accession>
<evidence type="ECO:0000313" key="1">
    <source>
        <dbReference type="EMBL" id="PNR60232.1"/>
    </source>
</evidence>
<evidence type="ECO:0000313" key="3">
    <source>
        <dbReference type="Proteomes" id="UP000006727"/>
    </source>
</evidence>
<gene>
    <name evidence="1" type="ORF">PHYPA_003025</name>
</gene>
<protein>
    <submittedName>
        <fullName evidence="1 2">Uncharacterized protein</fullName>
    </submittedName>
</protein>
<proteinExistence type="predicted"/>
<reference evidence="1 3" key="1">
    <citation type="journal article" date="2008" name="Science">
        <title>The Physcomitrella genome reveals evolutionary insights into the conquest of land by plants.</title>
        <authorList>
            <person name="Rensing S."/>
            <person name="Lang D."/>
            <person name="Zimmer A."/>
            <person name="Terry A."/>
            <person name="Salamov A."/>
            <person name="Shapiro H."/>
            <person name="Nishiyama T."/>
            <person name="Perroud P.-F."/>
            <person name="Lindquist E."/>
            <person name="Kamisugi Y."/>
            <person name="Tanahashi T."/>
            <person name="Sakakibara K."/>
            <person name="Fujita T."/>
            <person name="Oishi K."/>
            <person name="Shin-I T."/>
            <person name="Kuroki Y."/>
            <person name="Toyoda A."/>
            <person name="Suzuki Y."/>
            <person name="Hashimoto A."/>
            <person name="Yamaguchi K."/>
            <person name="Sugano A."/>
            <person name="Kohara Y."/>
            <person name="Fujiyama A."/>
            <person name="Anterola A."/>
            <person name="Aoki S."/>
            <person name="Ashton N."/>
            <person name="Barbazuk W.B."/>
            <person name="Barker E."/>
            <person name="Bennetzen J."/>
            <person name="Bezanilla M."/>
            <person name="Blankenship R."/>
            <person name="Cho S.H."/>
            <person name="Dutcher S."/>
            <person name="Estelle M."/>
            <person name="Fawcett J.A."/>
            <person name="Gundlach H."/>
            <person name="Hanada K."/>
            <person name="Heyl A."/>
            <person name="Hicks K.A."/>
            <person name="Hugh J."/>
            <person name="Lohr M."/>
            <person name="Mayer K."/>
            <person name="Melkozernov A."/>
            <person name="Murata T."/>
            <person name="Nelson D."/>
            <person name="Pils B."/>
            <person name="Prigge M."/>
            <person name="Reiss B."/>
            <person name="Renner T."/>
            <person name="Rombauts S."/>
            <person name="Rushton P."/>
            <person name="Sanderfoot A."/>
            <person name="Schween G."/>
            <person name="Shiu S.-H."/>
            <person name="Stueber K."/>
            <person name="Theodoulou F.L."/>
            <person name="Tu H."/>
            <person name="Van de Peer Y."/>
            <person name="Verrier P.J."/>
            <person name="Waters E."/>
            <person name="Wood A."/>
            <person name="Yang L."/>
            <person name="Cove D."/>
            <person name="Cuming A."/>
            <person name="Hasebe M."/>
            <person name="Lucas S."/>
            <person name="Mishler D.B."/>
            <person name="Reski R."/>
            <person name="Grigoriev I."/>
            <person name="Quatrano R.S."/>
            <person name="Boore J.L."/>
        </authorList>
    </citation>
    <scope>NUCLEOTIDE SEQUENCE [LARGE SCALE GENOMIC DNA]</scope>
    <source>
        <strain evidence="2 3">cv. Gransden 2004</strain>
    </source>
</reference>
<dbReference type="Proteomes" id="UP000006727">
    <property type="component" value="Chromosome 2"/>
</dbReference>
<name>A0A2K1L2H8_PHYPA</name>
<dbReference type="AlphaFoldDB" id="A0A2K1L2H8"/>
<sequence length="56" mass="5794">MKARSRGIYSSSSTEGLACTPSHSELLTVVKLEATAAVLANKASWLGSVRAAEAKS</sequence>
<organism evidence="1">
    <name type="scientific">Physcomitrium patens</name>
    <name type="common">Spreading-leaved earth moss</name>
    <name type="synonym">Physcomitrella patens</name>
    <dbReference type="NCBI Taxonomy" id="3218"/>
    <lineage>
        <taxon>Eukaryota</taxon>
        <taxon>Viridiplantae</taxon>
        <taxon>Streptophyta</taxon>
        <taxon>Embryophyta</taxon>
        <taxon>Bryophyta</taxon>
        <taxon>Bryophytina</taxon>
        <taxon>Bryopsida</taxon>
        <taxon>Funariidae</taxon>
        <taxon>Funariales</taxon>
        <taxon>Funariaceae</taxon>
        <taxon>Physcomitrium</taxon>
    </lineage>
</organism>
<dbReference type="EMBL" id="ABEU02000002">
    <property type="protein sequence ID" value="PNR60232.1"/>
    <property type="molecule type" value="Genomic_DNA"/>
</dbReference>
<reference evidence="1 3" key="2">
    <citation type="journal article" date="2018" name="Plant J.">
        <title>The Physcomitrella patens chromosome-scale assembly reveals moss genome structure and evolution.</title>
        <authorList>
            <person name="Lang D."/>
            <person name="Ullrich K.K."/>
            <person name="Murat F."/>
            <person name="Fuchs J."/>
            <person name="Jenkins J."/>
            <person name="Haas F.B."/>
            <person name="Piednoel M."/>
            <person name="Gundlach H."/>
            <person name="Van Bel M."/>
            <person name="Meyberg R."/>
            <person name="Vives C."/>
            <person name="Morata J."/>
            <person name="Symeonidi A."/>
            <person name="Hiss M."/>
            <person name="Muchero W."/>
            <person name="Kamisugi Y."/>
            <person name="Saleh O."/>
            <person name="Blanc G."/>
            <person name="Decker E.L."/>
            <person name="van Gessel N."/>
            <person name="Grimwood J."/>
            <person name="Hayes R.D."/>
            <person name="Graham S.W."/>
            <person name="Gunter L.E."/>
            <person name="McDaniel S.F."/>
            <person name="Hoernstein S.N.W."/>
            <person name="Larsson A."/>
            <person name="Li F.W."/>
            <person name="Perroud P.F."/>
            <person name="Phillips J."/>
            <person name="Ranjan P."/>
            <person name="Rokshar D.S."/>
            <person name="Rothfels C.J."/>
            <person name="Schneider L."/>
            <person name="Shu S."/>
            <person name="Stevenson D.W."/>
            <person name="Thummler F."/>
            <person name="Tillich M."/>
            <person name="Villarreal Aguilar J.C."/>
            <person name="Widiez T."/>
            <person name="Wong G.K."/>
            <person name="Wymore A."/>
            <person name="Zhang Y."/>
            <person name="Zimmer A.D."/>
            <person name="Quatrano R.S."/>
            <person name="Mayer K.F.X."/>
            <person name="Goodstein D."/>
            <person name="Casacuberta J.M."/>
            <person name="Vandepoele K."/>
            <person name="Reski R."/>
            <person name="Cuming A.C."/>
            <person name="Tuskan G.A."/>
            <person name="Maumus F."/>
            <person name="Salse J."/>
            <person name="Schmutz J."/>
            <person name="Rensing S.A."/>
        </authorList>
    </citation>
    <scope>NUCLEOTIDE SEQUENCE [LARGE SCALE GENOMIC DNA]</scope>
    <source>
        <strain evidence="2 3">cv. Gransden 2004</strain>
    </source>
</reference>
<keyword evidence="3" id="KW-1185">Reference proteome</keyword>
<dbReference type="Gramene" id="Pp3c2_21300V3.1">
    <property type="protein sequence ID" value="PAC:32936923.CDS.1"/>
    <property type="gene ID" value="Pp3c2_21300"/>
</dbReference>
<evidence type="ECO:0000313" key="2">
    <source>
        <dbReference type="EnsemblPlants" id="PAC:32936923.CDS.1"/>
    </source>
</evidence>
<dbReference type="EnsemblPlants" id="Pp3c2_21300V3.1">
    <property type="protein sequence ID" value="PAC:32936923.CDS.1"/>
    <property type="gene ID" value="Pp3c2_21300"/>
</dbReference>
<dbReference type="PaxDb" id="3218-PP1S165_125V6.1"/>
<reference evidence="2" key="3">
    <citation type="submission" date="2020-12" db="UniProtKB">
        <authorList>
            <consortium name="EnsemblPlants"/>
        </authorList>
    </citation>
    <scope>IDENTIFICATION</scope>
</reference>
<dbReference type="InParanoid" id="A0A2K1L2H8"/>